<comment type="caution">
    <text evidence="3">The sequence shown here is derived from an EMBL/GenBank/DDBJ whole genome shotgun (WGS) entry which is preliminary data.</text>
</comment>
<feature type="region of interest" description="Disordered" evidence="2">
    <location>
        <begin position="407"/>
        <end position="432"/>
    </location>
</feature>
<organism evidence="3 4">
    <name type="scientific">Phlyctema vagabunda</name>
    <dbReference type="NCBI Taxonomy" id="108571"/>
    <lineage>
        <taxon>Eukaryota</taxon>
        <taxon>Fungi</taxon>
        <taxon>Dikarya</taxon>
        <taxon>Ascomycota</taxon>
        <taxon>Pezizomycotina</taxon>
        <taxon>Leotiomycetes</taxon>
        <taxon>Helotiales</taxon>
        <taxon>Dermateaceae</taxon>
        <taxon>Phlyctema</taxon>
    </lineage>
</organism>
<feature type="region of interest" description="Disordered" evidence="2">
    <location>
        <begin position="324"/>
        <end position="356"/>
    </location>
</feature>
<dbReference type="Proteomes" id="UP001629113">
    <property type="component" value="Unassembled WGS sequence"/>
</dbReference>
<evidence type="ECO:0000313" key="3">
    <source>
        <dbReference type="EMBL" id="KAL3427324.1"/>
    </source>
</evidence>
<gene>
    <name evidence="3" type="ORF">PVAG01_00833</name>
</gene>
<feature type="region of interest" description="Disordered" evidence="2">
    <location>
        <begin position="1"/>
        <end position="75"/>
    </location>
</feature>
<reference evidence="3 4" key="1">
    <citation type="submission" date="2024-06" db="EMBL/GenBank/DDBJ databases">
        <title>Complete genome of Phlyctema vagabunda strain 19-DSS-EL-015.</title>
        <authorList>
            <person name="Fiorenzani C."/>
        </authorList>
    </citation>
    <scope>NUCLEOTIDE SEQUENCE [LARGE SCALE GENOMIC DNA]</scope>
    <source>
        <strain evidence="3 4">19-DSS-EL-015</strain>
    </source>
</reference>
<sequence length="532" mass="59393">MYTKTQTRDFNALAGQAPARDSASPVPIPWGVSQPLEQRPNNKVLPPPPADANDGRAGLLGNALPKSRQNSHSGVYHRKLVKKNQNRLVKPSRLRFWQRAPSKQLRLKVSAPSNPIHVDGWSAPPNDLSASFQPRSRHAANSNIQLSITPETALRSHPVPEVPLISISLSSEPGNEIDFQARPLSSGNLSSEHAWKISYEKEAKVRKNLEGSLAQQSQRNSKLQEEINHLKRQVDLAKSTVQAQEIEAEVARTELLRARERAMIDENEATFQRKSREHVERELQRLQSRYEGLSEAQETIAAQRTIWSSESARQVLWQHRHPFSAETPHGALSPVKEEPADQVDEPAAPQTEASSEYPISEMEALRAGFTDIITAQEREALEEQLVFRAYPDPPTFAATDDIPIASPVAPPEQPLLSPRVSRSPTPPATEVNPIQEPITHLEQAPVLLESLEFSRPTTPISPNDPFATRTAFQFGPRRIKRVPRVFRISLTSQAGENVSHVQQSTSGILPTLDGWWWNSIPDVQLEDWNIGE</sequence>
<accession>A0ABR4PVD3</accession>
<dbReference type="EMBL" id="JBFCZG010000001">
    <property type="protein sequence ID" value="KAL3427324.1"/>
    <property type="molecule type" value="Genomic_DNA"/>
</dbReference>
<proteinExistence type="predicted"/>
<protein>
    <submittedName>
        <fullName evidence="3">Uncharacterized protein</fullName>
    </submittedName>
</protein>
<evidence type="ECO:0000256" key="2">
    <source>
        <dbReference type="SAM" id="MobiDB-lite"/>
    </source>
</evidence>
<evidence type="ECO:0000256" key="1">
    <source>
        <dbReference type="SAM" id="Coils"/>
    </source>
</evidence>
<keyword evidence="1" id="KW-0175">Coiled coil</keyword>
<evidence type="ECO:0000313" key="4">
    <source>
        <dbReference type="Proteomes" id="UP001629113"/>
    </source>
</evidence>
<name>A0ABR4PVD3_9HELO</name>
<feature type="coiled-coil region" evidence="1">
    <location>
        <begin position="206"/>
        <end position="296"/>
    </location>
</feature>
<keyword evidence="4" id="KW-1185">Reference proteome</keyword>